<dbReference type="Proteomes" id="UP000499080">
    <property type="component" value="Unassembled WGS sequence"/>
</dbReference>
<evidence type="ECO:0000313" key="3">
    <source>
        <dbReference type="EMBL" id="GBN82192.1"/>
    </source>
</evidence>
<evidence type="ECO:0000313" key="2">
    <source>
        <dbReference type="EMBL" id="GBN82153.1"/>
    </source>
</evidence>
<feature type="compositionally biased region" description="Polar residues" evidence="1">
    <location>
        <begin position="103"/>
        <end position="117"/>
    </location>
</feature>
<accession>A0A4Y2S236</accession>
<dbReference type="OrthoDB" id="6468222at2759"/>
<evidence type="ECO:0000256" key="1">
    <source>
        <dbReference type="SAM" id="MobiDB-lite"/>
    </source>
</evidence>
<proteinExistence type="predicted"/>
<sequence length="117" mass="12435">DAFFGKELLISCKKLGKSTEMHESQDSILEGSSGPSKPPEEHLKSSQTPLQAIGSSGDSKSLDATKDLLPTAGTSTKTLSDPNTTYKRIIKSEIESIKEEHLSSTSSLNDPSAKNGV</sequence>
<dbReference type="AlphaFoldDB" id="A0A4Y2S236"/>
<dbReference type="EMBL" id="BGPR01149318">
    <property type="protein sequence ID" value="GBN82153.1"/>
    <property type="molecule type" value="Genomic_DNA"/>
</dbReference>
<protein>
    <submittedName>
        <fullName evidence="3">Uncharacterized protein</fullName>
    </submittedName>
</protein>
<evidence type="ECO:0000313" key="4">
    <source>
        <dbReference type="Proteomes" id="UP000499080"/>
    </source>
</evidence>
<dbReference type="EMBL" id="BGPR01149343">
    <property type="protein sequence ID" value="GBN82192.1"/>
    <property type="molecule type" value="Genomic_DNA"/>
</dbReference>
<keyword evidence="4" id="KW-1185">Reference proteome</keyword>
<feature type="region of interest" description="Disordered" evidence="1">
    <location>
        <begin position="98"/>
        <end position="117"/>
    </location>
</feature>
<comment type="caution">
    <text evidence="3">The sequence shown here is derived from an EMBL/GenBank/DDBJ whole genome shotgun (WGS) entry which is preliminary data.</text>
</comment>
<feature type="non-terminal residue" evidence="3">
    <location>
        <position position="1"/>
    </location>
</feature>
<feature type="region of interest" description="Disordered" evidence="1">
    <location>
        <begin position="15"/>
        <end position="86"/>
    </location>
</feature>
<organism evidence="3 4">
    <name type="scientific">Araneus ventricosus</name>
    <name type="common">Orbweaver spider</name>
    <name type="synonym">Epeira ventricosa</name>
    <dbReference type="NCBI Taxonomy" id="182803"/>
    <lineage>
        <taxon>Eukaryota</taxon>
        <taxon>Metazoa</taxon>
        <taxon>Ecdysozoa</taxon>
        <taxon>Arthropoda</taxon>
        <taxon>Chelicerata</taxon>
        <taxon>Arachnida</taxon>
        <taxon>Araneae</taxon>
        <taxon>Araneomorphae</taxon>
        <taxon>Entelegynae</taxon>
        <taxon>Araneoidea</taxon>
        <taxon>Araneidae</taxon>
        <taxon>Araneus</taxon>
    </lineage>
</organism>
<reference evidence="3 4" key="1">
    <citation type="journal article" date="2019" name="Sci. Rep.">
        <title>Orb-weaving spider Araneus ventricosus genome elucidates the spidroin gene catalogue.</title>
        <authorList>
            <person name="Kono N."/>
            <person name="Nakamura H."/>
            <person name="Ohtoshi R."/>
            <person name="Moran D.A.P."/>
            <person name="Shinohara A."/>
            <person name="Yoshida Y."/>
            <person name="Fujiwara M."/>
            <person name="Mori M."/>
            <person name="Tomita M."/>
            <person name="Arakawa K."/>
        </authorList>
    </citation>
    <scope>NUCLEOTIDE SEQUENCE [LARGE SCALE GENOMIC DNA]</scope>
</reference>
<name>A0A4Y2S236_ARAVE</name>
<feature type="compositionally biased region" description="Polar residues" evidence="1">
    <location>
        <begin position="72"/>
        <end position="86"/>
    </location>
</feature>
<feature type="compositionally biased region" description="Polar residues" evidence="1">
    <location>
        <begin position="45"/>
        <end position="59"/>
    </location>
</feature>
<gene>
    <name evidence="3" type="ORF">AVEN_138610_1</name>
    <name evidence="2" type="ORF">AVEN_257403_1</name>
</gene>